<dbReference type="Gene3D" id="3.40.190.10">
    <property type="entry name" value="Periplasmic binding protein-like II"/>
    <property type="match status" value="1"/>
</dbReference>
<dbReference type="RefSeq" id="WP_103731919.1">
    <property type="nucleotide sequence ID" value="NZ_JACOOU010000002.1"/>
</dbReference>
<dbReference type="CDD" id="cd00995">
    <property type="entry name" value="PBP2_NikA_DppA_OppA_like"/>
    <property type="match status" value="1"/>
</dbReference>
<reference evidence="7 8" key="1">
    <citation type="submission" date="2020-08" db="EMBL/GenBank/DDBJ databases">
        <title>Genome public.</title>
        <authorList>
            <person name="Liu C."/>
            <person name="Sun Q."/>
        </authorList>
    </citation>
    <scope>NUCLEOTIDE SEQUENCE [LARGE SCALE GENOMIC DNA]</scope>
    <source>
        <strain evidence="7 8">NSJ-34</strain>
    </source>
</reference>
<comment type="caution">
    <text evidence="7">The sequence shown here is derived from an EMBL/GenBank/DDBJ whole genome shotgun (WGS) entry which is preliminary data.</text>
</comment>
<dbReference type="Gene3D" id="3.10.105.10">
    <property type="entry name" value="Dipeptide-binding Protein, Domain 3"/>
    <property type="match status" value="1"/>
</dbReference>
<proteinExistence type="inferred from homology"/>
<evidence type="ECO:0000256" key="5">
    <source>
        <dbReference type="SAM" id="SignalP"/>
    </source>
</evidence>
<evidence type="ECO:0000256" key="1">
    <source>
        <dbReference type="ARBA" id="ARBA00005695"/>
    </source>
</evidence>
<dbReference type="Pfam" id="PF00496">
    <property type="entry name" value="SBP_bac_5"/>
    <property type="match status" value="1"/>
</dbReference>
<dbReference type="InterPro" id="IPR039424">
    <property type="entry name" value="SBP_5"/>
</dbReference>
<comment type="similarity">
    <text evidence="1">Belongs to the bacterial solute-binding protein 5 family.</text>
</comment>
<accession>A0ABR7FB72</accession>
<keyword evidence="2" id="KW-0813">Transport</keyword>
<organism evidence="7 8">
    <name type="scientific">Blautia celeris</name>
    <dbReference type="NCBI Taxonomy" id="2763026"/>
    <lineage>
        <taxon>Bacteria</taxon>
        <taxon>Bacillati</taxon>
        <taxon>Bacillota</taxon>
        <taxon>Clostridia</taxon>
        <taxon>Lachnospirales</taxon>
        <taxon>Lachnospiraceae</taxon>
        <taxon>Blautia</taxon>
    </lineage>
</organism>
<dbReference type="PANTHER" id="PTHR30290:SF9">
    <property type="entry name" value="OLIGOPEPTIDE-BINDING PROTEIN APPA"/>
    <property type="match status" value="1"/>
</dbReference>
<evidence type="ECO:0000256" key="4">
    <source>
        <dbReference type="SAM" id="MobiDB-lite"/>
    </source>
</evidence>
<evidence type="ECO:0000259" key="6">
    <source>
        <dbReference type="Pfam" id="PF00496"/>
    </source>
</evidence>
<feature type="region of interest" description="Disordered" evidence="4">
    <location>
        <begin position="28"/>
        <end position="49"/>
    </location>
</feature>
<evidence type="ECO:0000256" key="2">
    <source>
        <dbReference type="ARBA" id="ARBA00022448"/>
    </source>
</evidence>
<dbReference type="InterPro" id="IPR030678">
    <property type="entry name" value="Peptide/Ni-bd"/>
</dbReference>
<evidence type="ECO:0000313" key="8">
    <source>
        <dbReference type="Proteomes" id="UP000654573"/>
    </source>
</evidence>
<dbReference type="PANTHER" id="PTHR30290">
    <property type="entry name" value="PERIPLASMIC BINDING COMPONENT OF ABC TRANSPORTER"/>
    <property type="match status" value="1"/>
</dbReference>
<dbReference type="Proteomes" id="UP000654573">
    <property type="component" value="Unassembled WGS sequence"/>
</dbReference>
<gene>
    <name evidence="7" type="ORF">H8S76_05325</name>
</gene>
<name>A0ABR7FB72_9FIRM</name>
<dbReference type="InterPro" id="IPR000914">
    <property type="entry name" value="SBP_5_dom"/>
</dbReference>
<feature type="signal peptide" evidence="5">
    <location>
        <begin position="1"/>
        <end position="22"/>
    </location>
</feature>
<dbReference type="PIRSF" id="PIRSF002741">
    <property type="entry name" value="MppA"/>
    <property type="match status" value="1"/>
</dbReference>
<dbReference type="SUPFAM" id="SSF53850">
    <property type="entry name" value="Periplasmic binding protein-like II"/>
    <property type="match status" value="1"/>
</dbReference>
<feature type="chain" id="PRO_5046500669" evidence="5">
    <location>
        <begin position="23"/>
        <end position="524"/>
    </location>
</feature>
<dbReference type="PROSITE" id="PS51257">
    <property type="entry name" value="PROKAR_LIPOPROTEIN"/>
    <property type="match status" value="1"/>
</dbReference>
<evidence type="ECO:0000256" key="3">
    <source>
        <dbReference type="ARBA" id="ARBA00022729"/>
    </source>
</evidence>
<keyword evidence="8" id="KW-1185">Reference proteome</keyword>
<dbReference type="EMBL" id="JACOOU010000002">
    <property type="protein sequence ID" value="MBC5671661.1"/>
    <property type="molecule type" value="Genomic_DNA"/>
</dbReference>
<feature type="domain" description="Solute-binding protein family 5" evidence="6">
    <location>
        <begin position="96"/>
        <end position="433"/>
    </location>
</feature>
<sequence>MRKGKKGITWLTVIALAASLMAGCGAKEKVPEETQDKSSAGDESTVKEEETGGILRMSMSMEPTGFLSTDISFLDSYILASFVMERLGRLDKAGQMEPFLAEEFIENPEDMTLTVRLKDGIKYSDGSTLDAENVKWNIEYVQEVKASLGAIESVEAVDPKTVVITYSEWNSSGVNQIGGLFMMSSQAFEELGEDGFQKKPVGTGPFLFDSWDAGEKISLVRQDNYWGEGPYIDGVEFKLIEDAQARLSAFMAGELDVISPGINEAETLDAAGYPCVSENPVVGGMLRGLIFNTLDEGPLQDVKVREAVCHAVNREEVIQAVSGGKYPMADQFSAKGFWSYNDNLETYQYDIEKCKELLAEAGYEDGITLPLTYPASDVELATIMQGVLEKAGFTIEMNSVEQSVFDQAVVGGGGWDGIAMWTSGSGQEINGFNDTFGEHPFFFCSSLEPVPEIVELINEGKAATSQEDIKVCTDKLQELICVKHCLVCPVFMPSTFFYTQKNISDMNIGIESVNQLTPQLIKIK</sequence>
<protein>
    <submittedName>
        <fullName evidence="7">ABC transporter substrate-binding protein</fullName>
    </submittedName>
</protein>
<keyword evidence="3 5" id="KW-0732">Signal</keyword>
<evidence type="ECO:0000313" key="7">
    <source>
        <dbReference type="EMBL" id="MBC5671661.1"/>
    </source>
</evidence>